<reference evidence="2 3" key="1">
    <citation type="submission" date="2018-06" db="EMBL/GenBank/DDBJ databases">
        <title>Genomic Encyclopedia of Type Strains, Phase IV (KMG-IV): sequencing the most valuable type-strain genomes for metagenomic binning, comparative biology and taxonomic classification.</title>
        <authorList>
            <person name="Goeker M."/>
        </authorList>
    </citation>
    <scope>NUCLEOTIDE SEQUENCE [LARGE SCALE GENOMIC DNA]</scope>
    <source>
        <strain evidence="2 3">DSM 22112</strain>
    </source>
</reference>
<protein>
    <submittedName>
        <fullName evidence="2">Cupin domain</fullName>
    </submittedName>
</protein>
<feature type="domain" description="Cupin type-2" evidence="1">
    <location>
        <begin position="82"/>
        <end position="133"/>
    </location>
</feature>
<dbReference type="OrthoDB" id="1551122at2"/>
<dbReference type="InterPro" id="IPR014710">
    <property type="entry name" value="RmlC-like_jellyroll"/>
</dbReference>
<evidence type="ECO:0000259" key="1">
    <source>
        <dbReference type="Pfam" id="PF07883"/>
    </source>
</evidence>
<dbReference type="AlphaFoldDB" id="A0A366I4D1"/>
<dbReference type="Pfam" id="PF07883">
    <property type="entry name" value="Cupin_2"/>
    <property type="match status" value="1"/>
</dbReference>
<dbReference type="InterPro" id="IPR013096">
    <property type="entry name" value="Cupin_2"/>
</dbReference>
<dbReference type="RefSeq" id="WP_113921055.1">
    <property type="nucleotide sequence ID" value="NZ_QNRX01000012.1"/>
</dbReference>
<organism evidence="2 3">
    <name type="scientific">Alkalibaculum bacchi</name>
    <dbReference type="NCBI Taxonomy" id="645887"/>
    <lineage>
        <taxon>Bacteria</taxon>
        <taxon>Bacillati</taxon>
        <taxon>Bacillota</taxon>
        <taxon>Clostridia</taxon>
        <taxon>Eubacteriales</taxon>
        <taxon>Eubacteriaceae</taxon>
        <taxon>Alkalibaculum</taxon>
    </lineage>
</organism>
<sequence length="139" mass="15900">MINTRNRKWCDILGKSSNLLKFKHFAWSGVEKEDFKPSIEGERNQNETTVQHIIENGFGTCFHLNYYECSFDGFTPLEKLQEVHAVIVARGEGKIIVDDDIYIVKPMDIVIIPKGASHQFISTDDEPFGFFCIINKVVS</sequence>
<keyword evidence="3" id="KW-1185">Reference proteome</keyword>
<comment type="caution">
    <text evidence="2">The sequence shown here is derived from an EMBL/GenBank/DDBJ whole genome shotgun (WGS) entry which is preliminary data.</text>
</comment>
<dbReference type="Proteomes" id="UP000253490">
    <property type="component" value="Unassembled WGS sequence"/>
</dbReference>
<evidence type="ECO:0000313" key="2">
    <source>
        <dbReference type="EMBL" id="RBP62121.1"/>
    </source>
</evidence>
<dbReference type="EMBL" id="QNRX01000012">
    <property type="protein sequence ID" value="RBP62121.1"/>
    <property type="molecule type" value="Genomic_DNA"/>
</dbReference>
<dbReference type="SUPFAM" id="SSF51182">
    <property type="entry name" value="RmlC-like cupins"/>
    <property type="match status" value="1"/>
</dbReference>
<accession>A0A366I4D1</accession>
<evidence type="ECO:0000313" key="3">
    <source>
        <dbReference type="Proteomes" id="UP000253490"/>
    </source>
</evidence>
<dbReference type="Gene3D" id="2.60.120.10">
    <property type="entry name" value="Jelly Rolls"/>
    <property type="match status" value="1"/>
</dbReference>
<dbReference type="InterPro" id="IPR011051">
    <property type="entry name" value="RmlC_Cupin_sf"/>
</dbReference>
<gene>
    <name evidence="2" type="ORF">DES36_11294</name>
</gene>
<proteinExistence type="predicted"/>
<name>A0A366I4D1_9FIRM</name>